<dbReference type="RefSeq" id="WP_040040258.1">
    <property type="nucleotide sequence ID" value="NZ_JWJG01000028.1"/>
</dbReference>
<organism evidence="1 2">
    <name type="scientific">Noviherbaspirillum autotrophicum</name>
    <dbReference type="NCBI Taxonomy" id="709839"/>
    <lineage>
        <taxon>Bacteria</taxon>
        <taxon>Pseudomonadati</taxon>
        <taxon>Pseudomonadota</taxon>
        <taxon>Betaproteobacteria</taxon>
        <taxon>Burkholderiales</taxon>
        <taxon>Oxalobacteraceae</taxon>
        <taxon>Noviherbaspirillum</taxon>
    </lineage>
</organism>
<dbReference type="CDD" id="cd14744">
    <property type="entry name" value="PAAR_CT_2"/>
    <property type="match status" value="1"/>
</dbReference>
<dbReference type="InterPro" id="IPR008727">
    <property type="entry name" value="PAAR_motif"/>
</dbReference>
<name>A0A0C2BTS6_9BURK</name>
<dbReference type="AlphaFoldDB" id="A0A0C2BTS6"/>
<sequence length="89" mass="8893">MARPFIMTGDVTDHGGTVVGGATTTDANGRRIARIGDQVTCPRKGHGGTTVIVSGDPTVVIDGSPVARHGDVTACGAVLISGQFSTGSE</sequence>
<comment type="caution">
    <text evidence="1">The sequence shown here is derived from an EMBL/GenBank/DDBJ whole genome shotgun (WGS) entry which is preliminary data.</text>
</comment>
<dbReference type="Proteomes" id="UP000031572">
    <property type="component" value="Unassembled WGS sequence"/>
</dbReference>
<protein>
    <submittedName>
        <fullName evidence="1">PAAR repeat-containing protein</fullName>
    </submittedName>
</protein>
<dbReference type="STRING" id="709839.TSA66_12420"/>
<dbReference type="EMBL" id="JWJG01000028">
    <property type="protein sequence ID" value="KIF81431.1"/>
    <property type="molecule type" value="Genomic_DNA"/>
</dbReference>
<accession>A0A0C2BTS6</accession>
<dbReference type="Pfam" id="PF05488">
    <property type="entry name" value="PAAR_motif"/>
    <property type="match status" value="1"/>
</dbReference>
<dbReference type="OrthoDB" id="197187at2"/>
<reference evidence="1 2" key="1">
    <citation type="submission" date="2014-12" db="EMBL/GenBank/DDBJ databases">
        <title>Denitrispirillum autotrophicum gen. nov., sp. nov., Denitrifying, Facultatively Autotrophic Bacteria Isolated from Rice Paddy Soil.</title>
        <authorList>
            <person name="Ishii S."/>
            <person name="Ashida N."/>
            <person name="Ohno H."/>
            <person name="Otsuka S."/>
            <person name="Yokota A."/>
            <person name="Senoo K."/>
        </authorList>
    </citation>
    <scope>NUCLEOTIDE SEQUENCE [LARGE SCALE GENOMIC DNA]</scope>
    <source>
        <strain evidence="1 2">TSA66</strain>
    </source>
</reference>
<dbReference type="Gene3D" id="2.60.200.60">
    <property type="match status" value="1"/>
</dbReference>
<evidence type="ECO:0000313" key="2">
    <source>
        <dbReference type="Proteomes" id="UP000031572"/>
    </source>
</evidence>
<keyword evidence="2" id="KW-1185">Reference proteome</keyword>
<gene>
    <name evidence="1" type="ORF">TSA66_12420</name>
</gene>
<evidence type="ECO:0000313" key="1">
    <source>
        <dbReference type="EMBL" id="KIF81431.1"/>
    </source>
</evidence>
<proteinExistence type="predicted"/>